<dbReference type="InterPro" id="IPR054715">
    <property type="entry name" value="GGR_cat"/>
</dbReference>
<dbReference type="PANTHER" id="PTHR42685:SF18">
    <property type="entry name" value="DIGERANYLGERANYLGLYCEROPHOSPHOLIPID REDUCTASE"/>
    <property type="match status" value="1"/>
</dbReference>
<feature type="binding site" evidence="8">
    <location>
        <position position="52"/>
    </location>
    <ligand>
        <name>FAD</name>
        <dbReference type="ChEBI" id="CHEBI:57692"/>
    </ligand>
</feature>
<dbReference type="EMBL" id="BFAX01000002">
    <property type="protein sequence ID" value="GBF36254.1"/>
    <property type="molecule type" value="Genomic_DNA"/>
</dbReference>
<dbReference type="Pfam" id="PF12831">
    <property type="entry name" value="FAD_oxidored"/>
    <property type="match status" value="1"/>
</dbReference>
<evidence type="ECO:0000256" key="2">
    <source>
        <dbReference type="ARBA" id="ARBA00022630"/>
    </source>
</evidence>
<feature type="binding site" evidence="8">
    <location>
        <position position="291"/>
    </location>
    <ligand>
        <name>FAD</name>
        <dbReference type="ChEBI" id="CHEBI:57692"/>
    </ligand>
</feature>
<comment type="function">
    <text evidence="8">Is involved in the reduction of 2,3-digeranylgeranylglycerophospholipids (unsaturated archaeols) into 2,3-diphytanylglycerophospholipids (saturated archaeols) in the biosynthesis of archaeal membrane lipids. Catalyzes the formation of archaetidic acid (2,3-di-O-phytanyl-sn-glyceryl phosphate) from 2,3-di-O-geranylgeranylglyceryl phosphate (DGGGP) via the hydrogenation of each double bond of the isoprenoid chains. Is also probably able to reduce double bonds of geranyl groups in CDP-2,3-bis-O-(geranylgeranyl)-sn-glycerol and archaetidylserine, thus acting at various stages in the biosynthesis of archaeal membrane lipids.</text>
</comment>
<keyword evidence="3 8" id="KW-0274">FAD</keyword>
<name>A0A401HPR1_9EURY</name>
<sequence length="392" mass="43744">MRWILKDEYDVVVVGAGPAGSMASYYASKNGVKTLLVEKSQEIGEPVRCAEAIPKLEEFNIPLSEEFVRSYIKGGYLIAPNGKKVEIRGSKTEGYVVERKIFDKYLAIRSAKVGTKIAVKSRVVDLYPYKDGFKVKVIHLGEEYTVKTKIVIAADGMESSVAEMVGLRCKKNPMEVCSCAEYEMTGVKLLDKHMMEFYFGDLSPKGYAWIFPKGDTANVGLGVIDKSKKAIDYLNEFLEHPILEDRLKDATPVEFKCGGVPVGGPIERTVDDNIMVVGDAAGQVSPLTGGGIYLAMSCGSIAGEVASKAVKKEDYSKETLMEYERRWKKKFYNTLMTELKYKNILQKLNEEDLNIIAEVIDDKLEDIDVKKIIFKVIKKAPSLLKYFKDIIG</sequence>
<feature type="binding site" evidence="8">
    <location>
        <position position="49"/>
    </location>
    <ligand>
        <name>FAD</name>
        <dbReference type="ChEBI" id="CHEBI:57692"/>
    </ligand>
</feature>
<evidence type="ECO:0000256" key="3">
    <source>
        <dbReference type="ARBA" id="ARBA00022827"/>
    </source>
</evidence>
<dbReference type="InterPro" id="IPR050407">
    <property type="entry name" value="Geranylgeranyl_reductase"/>
</dbReference>
<dbReference type="GO" id="GO:0046467">
    <property type="term" value="P:membrane lipid biosynthetic process"/>
    <property type="evidence" value="ECO:0007669"/>
    <property type="project" value="InterPro"/>
</dbReference>
<keyword evidence="2 8" id="KW-0285">Flavoprotein</keyword>
<feature type="binding site" evidence="8">
    <location>
        <position position="50"/>
    </location>
    <ligand>
        <name>FAD</name>
        <dbReference type="ChEBI" id="CHEBI:57692"/>
    </ligand>
</feature>
<dbReference type="UniPathway" id="UPA00940"/>
<dbReference type="HAMAP" id="MF_01287">
    <property type="entry name" value="DGGGPL_reductase"/>
    <property type="match status" value="1"/>
</dbReference>
<evidence type="ECO:0000256" key="6">
    <source>
        <dbReference type="ARBA" id="ARBA00023209"/>
    </source>
</evidence>
<feature type="binding site" evidence="8">
    <location>
        <position position="292"/>
    </location>
    <ligand>
        <name>FAD</name>
        <dbReference type="ChEBI" id="CHEBI:57692"/>
    </ligand>
</feature>
<reference evidence="10 11" key="1">
    <citation type="journal article" date="2019" name="Int. J. Syst. Evol. Microbiol.">
        <title>Methanofervidicoccus abyssi gen. nov., sp. nov., a hydrogenotrophic methanogen, isolated from a hydrothermal vent chimney in the Mid-Cayman Spreading Center, the Caribbean Sea.</title>
        <authorList>
            <person name="Sakai S."/>
            <person name="Takaki Y."/>
            <person name="Miyazaki M."/>
            <person name="Ogawara M."/>
            <person name="Yanagawa K."/>
            <person name="Miyazaki J."/>
            <person name="Takai K."/>
        </authorList>
    </citation>
    <scope>NUCLEOTIDE SEQUENCE [LARGE SCALE GENOMIC DNA]</scope>
    <source>
        <strain evidence="10 11">HHB</strain>
    </source>
</reference>
<dbReference type="Pfam" id="PF22578">
    <property type="entry name" value="GGR_cat"/>
    <property type="match status" value="1"/>
</dbReference>
<comment type="caution">
    <text evidence="10">The sequence shown here is derived from an EMBL/GenBank/DDBJ whole genome shotgun (WGS) entry which is preliminary data.</text>
</comment>
<dbReference type="EC" id="1.3.-.-" evidence="8"/>
<feature type="binding site" evidence="8">
    <location>
        <position position="279"/>
    </location>
    <ligand>
        <name>FAD</name>
        <dbReference type="ChEBI" id="CHEBI:57692"/>
    </ligand>
</feature>
<comment type="catalytic activity">
    <reaction evidence="8">
        <text>a 2,3-bis-O-phytanyl-sn-glycerol 1-phospholipid + 8 A = a 2,3-bis-O-(geranylgeranyl)-sn-glycerol 1-phospholipid + 8 AH2</text>
        <dbReference type="Rhea" id="RHEA:64376"/>
        <dbReference type="ChEBI" id="CHEBI:13193"/>
        <dbReference type="ChEBI" id="CHEBI:17499"/>
        <dbReference type="ChEBI" id="CHEBI:138139"/>
        <dbReference type="ChEBI" id="CHEBI:138140"/>
    </reaction>
</comment>
<comment type="cofactor">
    <cofactor evidence="8">
        <name>FAD</name>
        <dbReference type="ChEBI" id="CHEBI:57692"/>
    </cofactor>
    <text evidence="8">Binds 1 FAD per subunit.</text>
</comment>
<dbReference type="InterPro" id="IPR023590">
    <property type="entry name" value="DGGGPL_reductase"/>
</dbReference>
<dbReference type="Gene3D" id="3.30.9.10">
    <property type="entry name" value="D-Amino Acid Oxidase, subunit A, domain 2"/>
    <property type="match status" value="1"/>
</dbReference>
<evidence type="ECO:0000313" key="11">
    <source>
        <dbReference type="Proteomes" id="UP000290527"/>
    </source>
</evidence>
<keyword evidence="5 8" id="KW-0443">Lipid metabolism</keyword>
<comment type="catalytic activity">
    <reaction evidence="8">
        <text>CDP-2,3-bis-O-(geranylgeranyl)-sn-glycerol + 8 AH2 = CDP-2,3-bis-O-(phytanyl)-sn-glycerol + 8 A</text>
        <dbReference type="Rhea" id="RHEA:84207"/>
        <dbReference type="ChEBI" id="CHEBI:13193"/>
        <dbReference type="ChEBI" id="CHEBI:17499"/>
        <dbReference type="ChEBI" id="CHEBI:58838"/>
        <dbReference type="ChEBI" id="CHEBI:74004"/>
    </reaction>
</comment>
<dbReference type="AlphaFoldDB" id="A0A401HPR1"/>
<keyword evidence="4 8" id="KW-0560">Oxidoreductase</keyword>
<dbReference type="RefSeq" id="WP_131007036.1">
    <property type="nucleotide sequence ID" value="NZ_BFAX01000002.1"/>
</dbReference>
<evidence type="ECO:0000256" key="5">
    <source>
        <dbReference type="ARBA" id="ARBA00023098"/>
    </source>
</evidence>
<keyword evidence="6 8" id="KW-0594">Phospholipid biosynthesis</keyword>
<accession>A0A401HPR1</accession>
<comment type="caution">
    <text evidence="8">Lacks conserved residue(s) required for the propagation of feature annotation.</text>
</comment>
<feature type="binding site" evidence="8">
    <location>
        <position position="369"/>
    </location>
    <ligand>
        <name>a 2,3-bis-O-(geranylgeranyl)-sn-glycerol 1-phospholipid</name>
        <dbReference type="ChEBI" id="CHEBI:138140"/>
    </ligand>
</feature>
<keyword evidence="11" id="KW-1185">Reference proteome</keyword>
<dbReference type="SUPFAM" id="SSF51905">
    <property type="entry name" value="FAD/NAD(P)-binding domain"/>
    <property type="match status" value="1"/>
</dbReference>
<feature type="binding site" evidence="8">
    <location>
        <position position="38"/>
    </location>
    <ligand>
        <name>FAD</name>
        <dbReference type="ChEBI" id="CHEBI:57692"/>
    </ligand>
</feature>
<evidence type="ECO:0000256" key="1">
    <source>
        <dbReference type="ARBA" id="ARBA00022516"/>
    </source>
</evidence>
<comment type="miscellaneous">
    <text evidence="8">Reduction reaction proceeds via syn addition of hydrogen for double bonds.</text>
</comment>
<dbReference type="GO" id="GO:0016628">
    <property type="term" value="F:oxidoreductase activity, acting on the CH-CH group of donors, NAD or NADP as acceptor"/>
    <property type="evidence" value="ECO:0007669"/>
    <property type="project" value="InterPro"/>
</dbReference>
<dbReference type="GO" id="GO:0016020">
    <property type="term" value="C:membrane"/>
    <property type="evidence" value="ECO:0007669"/>
    <property type="project" value="GOC"/>
</dbReference>
<dbReference type="PANTHER" id="PTHR42685">
    <property type="entry name" value="GERANYLGERANYL DIPHOSPHATE REDUCTASE"/>
    <property type="match status" value="1"/>
</dbReference>
<dbReference type="GO" id="GO:0046474">
    <property type="term" value="P:glycerophospholipid biosynthetic process"/>
    <property type="evidence" value="ECO:0007669"/>
    <property type="project" value="UniProtKB-UniRule"/>
</dbReference>
<gene>
    <name evidence="10" type="ORF">MHHB_P0484</name>
</gene>
<organism evidence="10 11">
    <name type="scientific">Methanofervidicoccus abyssi</name>
    <dbReference type="NCBI Taxonomy" id="2082189"/>
    <lineage>
        <taxon>Archaea</taxon>
        <taxon>Methanobacteriati</taxon>
        <taxon>Methanobacteriota</taxon>
        <taxon>Methanomada group</taxon>
        <taxon>Methanococci</taxon>
        <taxon>Methanococcales</taxon>
        <taxon>Methanofervidicoccus</taxon>
    </lineage>
</organism>
<comment type="catalytic activity">
    <reaction evidence="8">
        <text>archaetidylserine + 8 AH2 = 2,3-bis-O-phytanyl-sn-glycero-3-phospho-L-serine + 8 A</text>
        <dbReference type="Rhea" id="RHEA:84215"/>
        <dbReference type="ChEBI" id="CHEBI:13193"/>
        <dbReference type="ChEBI" id="CHEBI:17499"/>
        <dbReference type="ChEBI" id="CHEBI:71517"/>
        <dbReference type="ChEBI" id="CHEBI:74853"/>
    </reaction>
</comment>
<keyword evidence="7 8" id="KW-1208">Phospholipid metabolism</keyword>
<feature type="binding site" evidence="8">
    <location>
        <position position="123"/>
    </location>
    <ligand>
        <name>FAD</name>
        <dbReference type="ChEBI" id="CHEBI:57692"/>
    </ligand>
</feature>
<feature type="binding site" evidence="8">
    <location>
        <position position="19"/>
    </location>
    <ligand>
        <name>FAD</name>
        <dbReference type="ChEBI" id="CHEBI:57692"/>
    </ligand>
</feature>
<evidence type="ECO:0000256" key="4">
    <source>
        <dbReference type="ARBA" id="ARBA00023002"/>
    </source>
</evidence>
<keyword evidence="1 8" id="KW-0444">Lipid biosynthesis</keyword>
<dbReference type="OrthoDB" id="6062at2157"/>
<comment type="similarity">
    <text evidence="8">Belongs to the geranylgeranyl reductase family. DGGGPL reductase subfamily.</text>
</comment>
<dbReference type="NCBIfam" id="TIGR02032">
    <property type="entry name" value="GG-red-SF"/>
    <property type="match status" value="1"/>
</dbReference>
<comment type="pathway">
    <text evidence="8">Membrane lipid metabolism; glycerophospholipid metabolism.</text>
</comment>
<dbReference type="InterPro" id="IPR011777">
    <property type="entry name" value="Geranylgeranyl_Rdtase_fam"/>
</dbReference>
<feature type="binding site" evidence="8">
    <location>
        <position position="99"/>
    </location>
    <ligand>
        <name>FAD</name>
        <dbReference type="ChEBI" id="CHEBI:57692"/>
    </ligand>
</feature>
<dbReference type="PRINTS" id="PR00420">
    <property type="entry name" value="RNGMNOXGNASE"/>
</dbReference>
<proteinExistence type="inferred from homology"/>
<comment type="catalytic activity">
    <reaction evidence="8">
        <text>2,3-bis-O-(phytanyl)-sn-glycerol 1-phosphate + 8 A = 2,3-bis-O-(geranylgeranyl)-sn-glycerol 1-phosphate + 8 AH2</text>
        <dbReference type="Rhea" id="RHEA:64368"/>
        <dbReference type="ChEBI" id="CHEBI:13193"/>
        <dbReference type="ChEBI" id="CHEBI:17499"/>
        <dbReference type="ChEBI" id="CHEBI:58837"/>
        <dbReference type="ChEBI" id="CHEBI:73125"/>
    </reaction>
</comment>
<evidence type="ECO:0000256" key="8">
    <source>
        <dbReference type="HAMAP-Rule" id="MF_01287"/>
    </source>
</evidence>
<evidence type="ECO:0000259" key="9">
    <source>
        <dbReference type="Pfam" id="PF22578"/>
    </source>
</evidence>
<evidence type="ECO:0000256" key="7">
    <source>
        <dbReference type="ARBA" id="ARBA00023264"/>
    </source>
</evidence>
<dbReference type="GO" id="GO:0045550">
    <property type="term" value="F:geranylgeranyl reductase activity"/>
    <property type="evidence" value="ECO:0007669"/>
    <property type="project" value="InterPro"/>
</dbReference>
<feature type="domain" description="Digeranylgeranylglycerophospholipid reductase catalytic" evidence="9">
    <location>
        <begin position="177"/>
        <end position="260"/>
    </location>
</feature>
<dbReference type="Gene3D" id="3.50.50.60">
    <property type="entry name" value="FAD/NAD(P)-binding domain"/>
    <property type="match status" value="1"/>
</dbReference>
<dbReference type="Proteomes" id="UP000290527">
    <property type="component" value="Unassembled WGS sequence"/>
</dbReference>
<dbReference type="GO" id="GO:0050660">
    <property type="term" value="F:flavin adenine dinucleotide binding"/>
    <property type="evidence" value="ECO:0007669"/>
    <property type="project" value="UniProtKB-UniRule"/>
</dbReference>
<dbReference type="InterPro" id="IPR036188">
    <property type="entry name" value="FAD/NAD-bd_sf"/>
</dbReference>
<evidence type="ECO:0000313" key="10">
    <source>
        <dbReference type="EMBL" id="GBF36254.1"/>
    </source>
</evidence>
<protein>
    <recommendedName>
        <fullName evidence="8">Digeranylgeranylglycerophospholipid reductase</fullName>
        <shortName evidence="8">DGGGPL reductase</shortName>
        <ecNumber evidence="8">1.3.-.-</ecNumber>
    </recommendedName>
    <alternativeName>
        <fullName evidence="8">2,3-bis-O-geranylgeranylglyceryl phosphate reductase</fullName>
    </alternativeName>
    <alternativeName>
        <fullName evidence="8">Geranylgeranyl reductase</fullName>
        <shortName evidence="8">GGR</shortName>
    </alternativeName>
</protein>